<reference evidence="1 2" key="1">
    <citation type="journal article" date="2015" name="Sci. Rep.">
        <title>The power of single molecule real-time sequencing technology in the de novo assembly of a eukaryotic genome.</title>
        <authorList>
            <person name="Sakai H."/>
            <person name="Naito K."/>
            <person name="Ogiso-Tanaka E."/>
            <person name="Takahashi Y."/>
            <person name="Iseki K."/>
            <person name="Muto C."/>
            <person name="Satou K."/>
            <person name="Teruya K."/>
            <person name="Shiroma A."/>
            <person name="Shimoji M."/>
            <person name="Hirano T."/>
            <person name="Itoh T."/>
            <person name="Kaga A."/>
            <person name="Tomooka N."/>
        </authorList>
    </citation>
    <scope>NUCLEOTIDE SEQUENCE [LARGE SCALE GENOMIC DNA]</scope>
    <source>
        <strain evidence="2">cv. Shumari</strain>
    </source>
</reference>
<organism evidence="1 2">
    <name type="scientific">Vigna angularis var. angularis</name>
    <dbReference type="NCBI Taxonomy" id="157739"/>
    <lineage>
        <taxon>Eukaryota</taxon>
        <taxon>Viridiplantae</taxon>
        <taxon>Streptophyta</taxon>
        <taxon>Embryophyta</taxon>
        <taxon>Tracheophyta</taxon>
        <taxon>Spermatophyta</taxon>
        <taxon>Magnoliopsida</taxon>
        <taxon>eudicotyledons</taxon>
        <taxon>Gunneridae</taxon>
        <taxon>Pentapetalae</taxon>
        <taxon>rosids</taxon>
        <taxon>fabids</taxon>
        <taxon>Fabales</taxon>
        <taxon>Fabaceae</taxon>
        <taxon>Papilionoideae</taxon>
        <taxon>50 kb inversion clade</taxon>
        <taxon>NPAAA clade</taxon>
        <taxon>indigoferoid/millettioid clade</taxon>
        <taxon>Phaseoleae</taxon>
        <taxon>Vigna</taxon>
    </lineage>
</organism>
<evidence type="ECO:0000313" key="1">
    <source>
        <dbReference type="EMBL" id="BAT97848.1"/>
    </source>
</evidence>
<dbReference type="OrthoDB" id="1743942at2759"/>
<keyword evidence="2" id="KW-1185">Reference proteome</keyword>
<protein>
    <submittedName>
        <fullName evidence="1">Uncharacterized protein</fullName>
    </submittedName>
</protein>
<dbReference type="Proteomes" id="UP000291084">
    <property type="component" value="Chromosome 9"/>
</dbReference>
<dbReference type="AlphaFoldDB" id="A0A0S3SY61"/>
<dbReference type="PANTHER" id="PTHR22891">
    <property type="entry name" value="EUKARYOTIC TRANSLATION INITIATION FACTOR 2C"/>
    <property type="match status" value="1"/>
</dbReference>
<dbReference type="EMBL" id="AP015042">
    <property type="protein sequence ID" value="BAT97848.1"/>
    <property type="molecule type" value="Genomic_DNA"/>
</dbReference>
<evidence type="ECO:0000313" key="2">
    <source>
        <dbReference type="Proteomes" id="UP000291084"/>
    </source>
</evidence>
<name>A0A0S3SY61_PHAAN</name>
<proteinExistence type="predicted"/>
<dbReference type="InterPro" id="IPR036085">
    <property type="entry name" value="PAZ_dom_sf"/>
</dbReference>
<accession>A0A0S3SY61</accession>
<sequence length="174" mass="19580">MPDHVTSAASSIPFSFFFAHETESQGLSSPPSKGISLYKDGRLVEGNCVGRKVLNRIQETYNFELNGKDFAYDMARKLFTLGSLARNRLEFTVVLEDVLCPLVSLQRYTKALTTLQRSSLVEKSRQKPLERMRVLTNALSQNYDGFEPMLRNCGNSINSSFIEVEGHVLQAPRV</sequence>
<dbReference type="SUPFAM" id="SSF101690">
    <property type="entry name" value="PAZ domain"/>
    <property type="match status" value="1"/>
</dbReference>
<gene>
    <name evidence="1" type="primary">Vigan.09G141700</name>
    <name evidence="1" type="ORF">VIGAN_09141700</name>
</gene>